<dbReference type="EMBL" id="SDMP01000003">
    <property type="protein sequence ID" value="RYR67839.1"/>
    <property type="molecule type" value="Genomic_DNA"/>
</dbReference>
<organism evidence="2 3">
    <name type="scientific">Arachis hypogaea</name>
    <name type="common">Peanut</name>
    <dbReference type="NCBI Taxonomy" id="3818"/>
    <lineage>
        <taxon>Eukaryota</taxon>
        <taxon>Viridiplantae</taxon>
        <taxon>Streptophyta</taxon>
        <taxon>Embryophyta</taxon>
        <taxon>Tracheophyta</taxon>
        <taxon>Spermatophyta</taxon>
        <taxon>Magnoliopsida</taxon>
        <taxon>eudicotyledons</taxon>
        <taxon>Gunneridae</taxon>
        <taxon>Pentapetalae</taxon>
        <taxon>rosids</taxon>
        <taxon>fabids</taxon>
        <taxon>Fabales</taxon>
        <taxon>Fabaceae</taxon>
        <taxon>Papilionoideae</taxon>
        <taxon>50 kb inversion clade</taxon>
        <taxon>dalbergioids sensu lato</taxon>
        <taxon>Dalbergieae</taxon>
        <taxon>Pterocarpus clade</taxon>
        <taxon>Arachis</taxon>
    </lineage>
</organism>
<protein>
    <submittedName>
        <fullName evidence="2">Uncharacterized protein</fullName>
    </submittedName>
</protein>
<sequence length="151" mass="17061">MRSSRSMAKGGLVKDELETKKPTPPQQQNHAVAVASVAVTHSLASAGTKMEGLATKKKKEGFKSISMVERFNCRVRDSYEILLDENGWKGFMQSNEKISNFDGSKWRFGSWPDGVHSLRFKCMRVKFVLEEPEPEVTVVKLTQNDVPEEDR</sequence>
<proteinExistence type="predicted"/>
<evidence type="ECO:0000313" key="2">
    <source>
        <dbReference type="EMBL" id="RYR67839.1"/>
    </source>
</evidence>
<evidence type="ECO:0000313" key="3">
    <source>
        <dbReference type="Proteomes" id="UP000289738"/>
    </source>
</evidence>
<feature type="region of interest" description="Disordered" evidence="1">
    <location>
        <begin position="1"/>
        <end position="31"/>
    </location>
</feature>
<reference evidence="2 3" key="1">
    <citation type="submission" date="2019-01" db="EMBL/GenBank/DDBJ databases">
        <title>Sequencing of cultivated peanut Arachis hypogaea provides insights into genome evolution and oil improvement.</title>
        <authorList>
            <person name="Chen X."/>
        </authorList>
    </citation>
    <scope>NUCLEOTIDE SEQUENCE [LARGE SCALE GENOMIC DNA]</scope>
    <source>
        <strain evidence="3">cv. Fuhuasheng</strain>
        <tissue evidence="2">Leaves</tissue>
    </source>
</reference>
<gene>
    <name evidence="2" type="ORF">Ahy_A03g014283</name>
</gene>
<name>A0A445DXK6_ARAHY</name>
<accession>A0A445DXK6</accession>
<dbReference type="AlphaFoldDB" id="A0A445DXK6"/>
<feature type="compositionally biased region" description="Basic and acidic residues" evidence="1">
    <location>
        <begin position="12"/>
        <end position="21"/>
    </location>
</feature>
<comment type="caution">
    <text evidence="2">The sequence shown here is derived from an EMBL/GenBank/DDBJ whole genome shotgun (WGS) entry which is preliminary data.</text>
</comment>
<dbReference type="Proteomes" id="UP000289738">
    <property type="component" value="Chromosome A03"/>
</dbReference>
<keyword evidence="3" id="KW-1185">Reference proteome</keyword>
<evidence type="ECO:0000256" key="1">
    <source>
        <dbReference type="SAM" id="MobiDB-lite"/>
    </source>
</evidence>
<dbReference type="STRING" id="3818.A0A445DXK6"/>